<evidence type="ECO:0000313" key="3">
    <source>
        <dbReference type="Proteomes" id="UP000233256"/>
    </source>
</evidence>
<dbReference type="GO" id="GO:0016787">
    <property type="term" value="F:hydrolase activity"/>
    <property type="evidence" value="ECO:0007669"/>
    <property type="project" value="UniProtKB-KW"/>
</dbReference>
<dbReference type="Pfam" id="PF08668">
    <property type="entry name" value="HDOD"/>
    <property type="match status" value="1"/>
</dbReference>
<evidence type="ECO:0000313" key="2">
    <source>
        <dbReference type="EMBL" id="PKK88313.1"/>
    </source>
</evidence>
<dbReference type="SMART" id="SM00471">
    <property type="entry name" value="HDc"/>
    <property type="match status" value="1"/>
</dbReference>
<dbReference type="InterPro" id="IPR006675">
    <property type="entry name" value="HDIG_dom"/>
</dbReference>
<dbReference type="InterPro" id="IPR013976">
    <property type="entry name" value="HDOD"/>
</dbReference>
<name>A0A2N1PIY8_9BACT</name>
<dbReference type="PROSITE" id="PS51833">
    <property type="entry name" value="HDOD"/>
    <property type="match status" value="1"/>
</dbReference>
<dbReference type="Gene3D" id="1.10.3210.10">
    <property type="entry name" value="Hypothetical protein af1432"/>
    <property type="match status" value="1"/>
</dbReference>
<gene>
    <name evidence="2" type="ORF">CVV64_19375</name>
</gene>
<comment type="caution">
    <text evidence="2">The sequence shown here is derived from an EMBL/GenBank/DDBJ whole genome shotgun (WGS) entry which is preliminary data.</text>
</comment>
<dbReference type="Proteomes" id="UP000233256">
    <property type="component" value="Unassembled WGS sequence"/>
</dbReference>
<dbReference type="EMBL" id="PGXC01000052">
    <property type="protein sequence ID" value="PKK88313.1"/>
    <property type="molecule type" value="Genomic_DNA"/>
</dbReference>
<dbReference type="PANTHER" id="PTHR33525">
    <property type="match status" value="1"/>
</dbReference>
<dbReference type="CDD" id="cd00077">
    <property type="entry name" value="HDc"/>
    <property type="match status" value="1"/>
</dbReference>
<sequence>MATLTGERSVMNRMREIIDRVSKIPPPSQTVQKLMGIMSNPDHGIQEIIKIIENDGPLTAQVLKLVNSASFGLRNKVDSIRRAIMYVGSKTVLGIAIGLSAGTCYKGSLDGYESGPGGLWEHSLKTAIAARMLACYTEDKVPEYLAYTGGILHDIGKSIISEYLRNTAESIIPAIDGHVFHDYLEAEEKSIGISHNEVGEMVARKWNFPESLIAAIKFHHHPEFAPQEFRPLVYCIHLGDFISMACGSGTGSDDFAYEFDSDYSHFIKVTKDELSYVILDVAQEFEKTRSALVDNGGANK</sequence>
<feature type="domain" description="HDOD" evidence="1">
    <location>
        <begin position="24"/>
        <end position="222"/>
    </location>
</feature>
<proteinExistence type="predicted"/>
<keyword evidence="2" id="KW-0378">Hydrolase</keyword>
<dbReference type="AlphaFoldDB" id="A0A2N1PIY8"/>
<dbReference type="SUPFAM" id="SSF109604">
    <property type="entry name" value="HD-domain/PDEase-like"/>
    <property type="match status" value="1"/>
</dbReference>
<accession>A0A2N1PIY8</accession>
<dbReference type="PANTHER" id="PTHR33525:SF3">
    <property type="entry name" value="RIBONUCLEASE Y"/>
    <property type="match status" value="1"/>
</dbReference>
<dbReference type="InterPro" id="IPR052340">
    <property type="entry name" value="RNase_Y/CdgJ"/>
</dbReference>
<protein>
    <submittedName>
        <fullName evidence="2">Phosphohydrolase</fullName>
    </submittedName>
</protein>
<organism evidence="2 3">
    <name type="scientific">Candidatus Wallbacteria bacterium HGW-Wallbacteria-1</name>
    <dbReference type="NCBI Taxonomy" id="2013854"/>
    <lineage>
        <taxon>Bacteria</taxon>
        <taxon>Candidatus Walliibacteriota</taxon>
    </lineage>
</organism>
<reference evidence="2 3" key="1">
    <citation type="journal article" date="2017" name="ISME J.">
        <title>Potential for microbial H2 and metal transformations associated with novel bacteria and archaea in deep terrestrial subsurface sediments.</title>
        <authorList>
            <person name="Hernsdorf A.W."/>
            <person name="Amano Y."/>
            <person name="Miyakawa K."/>
            <person name="Ise K."/>
            <person name="Suzuki Y."/>
            <person name="Anantharaman K."/>
            <person name="Probst A."/>
            <person name="Burstein D."/>
            <person name="Thomas B.C."/>
            <person name="Banfield J.F."/>
        </authorList>
    </citation>
    <scope>NUCLEOTIDE SEQUENCE [LARGE SCALE GENOMIC DNA]</scope>
    <source>
        <strain evidence="2">HGW-Wallbacteria-1</strain>
    </source>
</reference>
<dbReference type="NCBIfam" id="TIGR00277">
    <property type="entry name" value="HDIG"/>
    <property type="match status" value="1"/>
</dbReference>
<evidence type="ECO:0000259" key="1">
    <source>
        <dbReference type="PROSITE" id="PS51833"/>
    </source>
</evidence>
<dbReference type="InterPro" id="IPR003607">
    <property type="entry name" value="HD/PDEase_dom"/>
</dbReference>